<keyword evidence="3 5" id="KW-0819">tRNA processing</keyword>
<sequence length="155" mass="17398">MVRFKNRWLLVEFIPSAQIVPSREPEPLTSRQIYSALKESVVSNFGDTGWGAVGFSLTVKYYSPMTNICIIRVGRDQHRIAWGAVTLLDAIEGRKVIPNVVHISGTIKHTQLAAIEHNRVVVARYRASVKQAAASQDSYEQFLNTSTREIEALQD</sequence>
<reference evidence="7" key="1">
    <citation type="journal article" date="2014" name="Proc. Natl. Acad. Sci. U.S.A.">
        <title>Extensive sampling of basidiomycete genomes demonstrates inadequacy of the white-rot/brown-rot paradigm for wood decay fungi.</title>
        <authorList>
            <person name="Riley R."/>
            <person name="Salamov A.A."/>
            <person name="Brown D.W."/>
            <person name="Nagy L.G."/>
            <person name="Floudas D."/>
            <person name="Held B.W."/>
            <person name="Levasseur A."/>
            <person name="Lombard V."/>
            <person name="Morin E."/>
            <person name="Otillar R."/>
            <person name="Lindquist E.A."/>
            <person name="Sun H."/>
            <person name="LaButti K.M."/>
            <person name="Schmutz J."/>
            <person name="Jabbour D."/>
            <person name="Luo H."/>
            <person name="Baker S.E."/>
            <person name="Pisabarro A.G."/>
            <person name="Walton J.D."/>
            <person name="Blanchette R.A."/>
            <person name="Henrissat B."/>
            <person name="Martin F."/>
            <person name="Cullen D."/>
            <person name="Hibbett D.S."/>
            <person name="Grigoriev I.V."/>
        </authorList>
    </citation>
    <scope>NUCLEOTIDE SEQUENCE [LARGE SCALE GENOMIC DNA]</scope>
    <source>
        <strain evidence="7">MUCL 33604</strain>
    </source>
</reference>
<dbReference type="InParanoid" id="A0A067Q8V4"/>
<dbReference type="FunCoup" id="A0A067Q8V4">
    <property type="interactions" value="145"/>
</dbReference>
<dbReference type="OrthoDB" id="24745at2759"/>
<evidence type="ECO:0000256" key="4">
    <source>
        <dbReference type="ARBA" id="ARBA00023242"/>
    </source>
</evidence>
<keyword evidence="4" id="KW-0539">Nucleus</keyword>
<dbReference type="HOGENOM" id="CLU_086710_3_0_1"/>
<dbReference type="SUPFAM" id="SSF160350">
    <property type="entry name" value="Rnp2-like"/>
    <property type="match status" value="1"/>
</dbReference>
<proteinExistence type="inferred from homology"/>
<dbReference type="GO" id="GO:0033204">
    <property type="term" value="F:ribonuclease P RNA binding"/>
    <property type="evidence" value="ECO:0007669"/>
    <property type="project" value="InterPro"/>
</dbReference>
<comment type="catalytic activity">
    <reaction evidence="5">
        <text>Endonucleolytic cleavage of RNA, removing 5'-extranucleotides from tRNA precursor.</text>
        <dbReference type="EC" id="3.1.26.5"/>
    </reaction>
</comment>
<evidence type="ECO:0000313" key="7">
    <source>
        <dbReference type="Proteomes" id="UP000027265"/>
    </source>
</evidence>
<dbReference type="GO" id="GO:0001682">
    <property type="term" value="P:tRNA 5'-leader removal"/>
    <property type="evidence" value="ECO:0007669"/>
    <property type="project" value="InterPro"/>
</dbReference>
<gene>
    <name evidence="6" type="ORF">JAAARDRAFT_68592</name>
</gene>
<dbReference type="AlphaFoldDB" id="A0A067Q8V4"/>
<evidence type="ECO:0000256" key="1">
    <source>
        <dbReference type="ARBA" id="ARBA00004123"/>
    </source>
</evidence>
<evidence type="ECO:0000313" key="6">
    <source>
        <dbReference type="EMBL" id="KDQ59026.1"/>
    </source>
</evidence>
<protein>
    <recommendedName>
        <fullName evidence="5">Ribonuclease P/MRP protein subunit POP5</fullName>
        <ecNumber evidence="5">3.1.26.5</ecNumber>
    </recommendedName>
</protein>
<dbReference type="GO" id="GO:0004526">
    <property type="term" value="F:ribonuclease P activity"/>
    <property type="evidence" value="ECO:0007669"/>
    <property type="project" value="UniProtKB-EC"/>
</dbReference>
<comment type="function">
    <text evidence="5">Component of ribonuclease P, a protein complex that generates mature tRNA molecules by cleaving their 5'-ends.</text>
</comment>
<dbReference type="EC" id="3.1.26.5" evidence="5"/>
<evidence type="ECO:0000256" key="3">
    <source>
        <dbReference type="ARBA" id="ARBA00022694"/>
    </source>
</evidence>
<dbReference type="Proteomes" id="UP000027265">
    <property type="component" value="Unassembled WGS sequence"/>
</dbReference>
<comment type="similarity">
    <text evidence="2 5">Belongs to the eukaryotic/archaeal RNase P protein component 2 family.</text>
</comment>
<dbReference type="GO" id="GO:0000172">
    <property type="term" value="C:ribonuclease MRP complex"/>
    <property type="evidence" value="ECO:0007669"/>
    <property type="project" value="TreeGrafter"/>
</dbReference>
<dbReference type="PANTHER" id="PTHR15441">
    <property type="entry name" value="RIBONUCLEASE P PROTEIN SUBUNIT P14"/>
    <property type="match status" value="1"/>
</dbReference>
<dbReference type="Gene3D" id="3.30.70.3250">
    <property type="entry name" value="Ribonuclease P, Pop5 subunit"/>
    <property type="match status" value="1"/>
</dbReference>
<dbReference type="Pfam" id="PF01900">
    <property type="entry name" value="RNase_P_Rpp14"/>
    <property type="match status" value="1"/>
</dbReference>
<dbReference type="PIRSF" id="PIRSF023803">
    <property type="entry name" value="Ribonuclease_P_prd"/>
    <property type="match status" value="1"/>
</dbReference>
<keyword evidence="7" id="KW-1185">Reference proteome</keyword>
<evidence type="ECO:0000256" key="2">
    <source>
        <dbReference type="ARBA" id="ARBA00010800"/>
    </source>
</evidence>
<name>A0A067Q8V4_9AGAM</name>
<organism evidence="6 7">
    <name type="scientific">Jaapia argillacea MUCL 33604</name>
    <dbReference type="NCBI Taxonomy" id="933084"/>
    <lineage>
        <taxon>Eukaryota</taxon>
        <taxon>Fungi</taxon>
        <taxon>Dikarya</taxon>
        <taxon>Basidiomycota</taxon>
        <taxon>Agaricomycotina</taxon>
        <taxon>Agaricomycetes</taxon>
        <taxon>Agaricomycetidae</taxon>
        <taxon>Jaapiales</taxon>
        <taxon>Jaapiaceae</taxon>
        <taxon>Jaapia</taxon>
    </lineage>
</organism>
<dbReference type="GO" id="GO:0030681">
    <property type="term" value="C:multimeric ribonuclease P complex"/>
    <property type="evidence" value="ECO:0007669"/>
    <property type="project" value="TreeGrafter"/>
</dbReference>
<dbReference type="EMBL" id="KL197716">
    <property type="protein sequence ID" value="KDQ59026.1"/>
    <property type="molecule type" value="Genomic_DNA"/>
</dbReference>
<dbReference type="InterPro" id="IPR002759">
    <property type="entry name" value="Pop5/Rpp14/Rnp2-like"/>
</dbReference>
<comment type="subcellular location">
    <subcellularLocation>
        <location evidence="1">Nucleus</location>
    </subcellularLocation>
</comment>
<evidence type="ECO:0000256" key="5">
    <source>
        <dbReference type="PIRNR" id="PIRNR023803"/>
    </source>
</evidence>
<dbReference type="GO" id="GO:0005730">
    <property type="term" value="C:nucleolus"/>
    <property type="evidence" value="ECO:0007669"/>
    <property type="project" value="TreeGrafter"/>
</dbReference>
<dbReference type="STRING" id="933084.A0A067Q8V4"/>
<dbReference type="PANTHER" id="PTHR15441:SF2">
    <property type="entry name" value="RIBONUCLEASE P_MRP PROTEIN SUBUNIT POP5"/>
    <property type="match status" value="1"/>
</dbReference>
<accession>A0A067Q8V4</accession>
<dbReference type="InterPro" id="IPR038085">
    <property type="entry name" value="Rnp2-like_sf"/>
</dbReference>
<dbReference type="InterPro" id="IPR016819">
    <property type="entry name" value="RNase_P/MRP_POP5"/>
</dbReference>